<dbReference type="EMBL" id="MNCJ02000322">
    <property type="protein sequence ID" value="KAF5799279.1"/>
    <property type="molecule type" value="Genomic_DNA"/>
</dbReference>
<evidence type="ECO:0000313" key="2">
    <source>
        <dbReference type="Proteomes" id="UP000215914"/>
    </source>
</evidence>
<comment type="caution">
    <text evidence="1">The sequence shown here is derived from an EMBL/GenBank/DDBJ whole genome shotgun (WGS) entry which is preliminary data.</text>
</comment>
<reference evidence="1" key="1">
    <citation type="journal article" date="2017" name="Nature">
        <title>The sunflower genome provides insights into oil metabolism, flowering and Asterid evolution.</title>
        <authorList>
            <person name="Badouin H."/>
            <person name="Gouzy J."/>
            <person name="Grassa C.J."/>
            <person name="Murat F."/>
            <person name="Staton S.E."/>
            <person name="Cottret L."/>
            <person name="Lelandais-Briere C."/>
            <person name="Owens G.L."/>
            <person name="Carrere S."/>
            <person name="Mayjonade B."/>
            <person name="Legrand L."/>
            <person name="Gill N."/>
            <person name="Kane N.C."/>
            <person name="Bowers J.E."/>
            <person name="Hubner S."/>
            <person name="Bellec A."/>
            <person name="Berard A."/>
            <person name="Berges H."/>
            <person name="Blanchet N."/>
            <person name="Boniface M.C."/>
            <person name="Brunel D."/>
            <person name="Catrice O."/>
            <person name="Chaidir N."/>
            <person name="Claudel C."/>
            <person name="Donnadieu C."/>
            <person name="Faraut T."/>
            <person name="Fievet G."/>
            <person name="Helmstetter N."/>
            <person name="King M."/>
            <person name="Knapp S.J."/>
            <person name="Lai Z."/>
            <person name="Le Paslier M.C."/>
            <person name="Lippi Y."/>
            <person name="Lorenzon L."/>
            <person name="Mandel J.R."/>
            <person name="Marage G."/>
            <person name="Marchand G."/>
            <person name="Marquand E."/>
            <person name="Bret-Mestries E."/>
            <person name="Morien E."/>
            <person name="Nambeesan S."/>
            <person name="Nguyen T."/>
            <person name="Pegot-Espagnet P."/>
            <person name="Pouilly N."/>
            <person name="Raftis F."/>
            <person name="Sallet E."/>
            <person name="Schiex T."/>
            <person name="Thomas J."/>
            <person name="Vandecasteele C."/>
            <person name="Vares D."/>
            <person name="Vear F."/>
            <person name="Vautrin S."/>
            <person name="Crespi M."/>
            <person name="Mangin B."/>
            <person name="Burke J.M."/>
            <person name="Salse J."/>
            <person name="Munos S."/>
            <person name="Vincourt P."/>
            <person name="Rieseberg L.H."/>
            <person name="Langlade N.B."/>
        </authorList>
    </citation>
    <scope>NUCLEOTIDE SEQUENCE</scope>
    <source>
        <tissue evidence="1">Leaves</tissue>
    </source>
</reference>
<reference evidence="1" key="2">
    <citation type="submission" date="2020-06" db="EMBL/GenBank/DDBJ databases">
        <title>Helianthus annuus Genome sequencing and assembly Release 2.</title>
        <authorList>
            <person name="Gouzy J."/>
            <person name="Langlade N."/>
            <person name="Munos S."/>
        </authorList>
    </citation>
    <scope>NUCLEOTIDE SEQUENCE</scope>
    <source>
        <tissue evidence="1">Leaves</tissue>
    </source>
</reference>
<gene>
    <name evidence="1" type="ORF">HanXRQr2_Chr07g0302701</name>
</gene>
<proteinExistence type="predicted"/>
<sequence>MFRNRVLEFVPLNNTGHNSCQLAVSELAIWYRNPLKYTCAFPLTVMTKNKYDFHALVINKENKRIQIYRSINYHG</sequence>
<evidence type="ECO:0000313" key="1">
    <source>
        <dbReference type="EMBL" id="KAF5799279.1"/>
    </source>
</evidence>
<organism evidence="1 2">
    <name type="scientific">Helianthus annuus</name>
    <name type="common">Common sunflower</name>
    <dbReference type="NCBI Taxonomy" id="4232"/>
    <lineage>
        <taxon>Eukaryota</taxon>
        <taxon>Viridiplantae</taxon>
        <taxon>Streptophyta</taxon>
        <taxon>Embryophyta</taxon>
        <taxon>Tracheophyta</taxon>
        <taxon>Spermatophyta</taxon>
        <taxon>Magnoliopsida</taxon>
        <taxon>eudicotyledons</taxon>
        <taxon>Gunneridae</taxon>
        <taxon>Pentapetalae</taxon>
        <taxon>asterids</taxon>
        <taxon>campanulids</taxon>
        <taxon>Asterales</taxon>
        <taxon>Asteraceae</taxon>
        <taxon>Asteroideae</taxon>
        <taxon>Heliantheae alliance</taxon>
        <taxon>Heliantheae</taxon>
        <taxon>Helianthus</taxon>
    </lineage>
</organism>
<keyword evidence="2" id="KW-1185">Reference proteome</keyword>
<name>A0A9K3NGE5_HELAN</name>
<protein>
    <submittedName>
        <fullName evidence="1">Uncharacterized protein</fullName>
    </submittedName>
</protein>
<dbReference type="Proteomes" id="UP000215914">
    <property type="component" value="Unassembled WGS sequence"/>
</dbReference>
<dbReference type="Gramene" id="mRNA:HanXRQr2_Chr07g0302701">
    <property type="protein sequence ID" value="CDS:HanXRQr2_Chr07g0302701.1"/>
    <property type="gene ID" value="HanXRQr2_Chr07g0302701"/>
</dbReference>
<accession>A0A9K3NGE5</accession>
<dbReference type="AlphaFoldDB" id="A0A9K3NGE5"/>